<evidence type="ECO:0000313" key="10">
    <source>
        <dbReference type="EMBL" id="MFD2616041.1"/>
    </source>
</evidence>
<evidence type="ECO:0000256" key="8">
    <source>
        <dbReference type="ARBA" id="ARBA00023211"/>
    </source>
</evidence>
<dbReference type="GO" id="GO:0004519">
    <property type="term" value="F:endonuclease activity"/>
    <property type="evidence" value="ECO:0007669"/>
    <property type="project" value="UniProtKB-KW"/>
</dbReference>
<keyword evidence="7 9" id="KW-0238">DNA-binding</keyword>
<organism evidence="10 11">
    <name type="scientific">Terrilactibacillus laevilacticus</name>
    <dbReference type="NCBI Taxonomy" id="1380157"/>
    <lineage>
        <taxon>Bacteria</taxon>
        <taxon>Bacillati</taxon>
        <taxon>Bacillota</taxon>
        <taxon>Bacilli</taxon>
        <taxon>Bacillales</taxon>
        <taxon>Bacillaceae</taxon>
        <taxon>Terrilactibacillus</taxon>
    </lineage>
</organism>
<evidence type="ECO:0000256" key="5">
    <source>
        <dbReference type="ARBA" id="ARBA00022842"/>
    </source>
</evidence>
<evidence type="ECO:0000256" key="1">
    <source>
        <dbReference type="ARBA" id="ARBA00022722"/>
    </source>
</evidence>
<evidence type="ECO:0000256" key="9">
    <source>
        <dbReference type="HAMAP-Rule" id="MF_01470"/>
    </source>
</evidence>
<comment type="caution">
    <text evidence="10">The sequence shown here is derived from an EMBL/GenBank/DDBJ whole genome shotgun (WGS) entry which is preliminary data.</text>
</comment>
<keyword evidence="1 9" id="KW-0540">Nuclease</keyword>
<keyword evidence="6 9" id="KW-0051">Antiviral defense</keyword>
<dbReference type="NCBIfam" id="TIGR00287">
    <property type="entry name" value="cas1"/>
    <property type="match status" value="1"/>
</dbReference>
<comment type="subunit">
    <text evidence="9">Homodimer, forms a heterotetramer with a Cas2 homodimer.</text>
</comment>
<keyword evidence="4 9" id="KW-0378">Hydrolase</keyword>
<dbReference type="NCBIfam" id="TIGR03641">
    <property type="entry name" value="cas1_HMARI"/>
    <property type="match status" value="1"/>
</dbReference>
<dbReference type="InterPro" id="IPR002729">
    <property type="entry name" value="CRISPR-assoc_Cas1"/>
</dbReference>
<gene>
    <name evidence="10" type="primary">cas1b</name>
    <name evidence="9" type="synonym">cas1</name>
    <name evidence="10" type="ORF">ACFSTF_01710</name>
</gene>
<dbReference type="EC" id="3.1.-.-" evidence="9"/>
<dbReference type="Gene3D" id="3.100.10.20">
    <property type="entry name" value="CRISPR-associated endonuclease Cas1, N-terminal domain"/>
    <property type="match status" value="1"/>
</dbReference>
<dbReference type="Pfam" id="PF01867">
    <property type="entry name" value="Cas_Cas1"/>
    <property type="match status" value="1"/>
</dbReference>
<sequence>MPESYYLFSNGVLKRKDNVVRLTAPDGKFKDLKIEMTRDIFLFGEVDVNTKCLNYLGQLSIPVHFFNYYGFYTGSYCPRETNVSGHLLVNQVDHYTDQDKRTVLAREFVNGGCYNMMRNLRYYRQRGKDVEKQIVEMKKLQKEIDRAKSVQELLGIEGNVRKQYYSAWNTIVNQKIDFTKRVKHPPDNMINTLISYLNSLVYSSCLSEIYVTQLDPTVSYLHSAGTRRFSLCLDISEIFKPLIADRIIFSLLNKREITEKDFKKESNYYYLKESGRKRILQAFDERMKETITHRDLKRKVSYRRLIRLECYKLIKHVTNDKSYESFKMWW</sequence>
<reference evidence="11" key="1">
    <citation type="journal article" date="2019" name="Int. J. Syst. Evol. Microbiol.">
        <title>The Global Catalogue of Microorganisms (GCM) 10K type strain sequencing project: providing services to taxonomists for standard genome sequencing and annotation.</title>
        <authorList>
            <consortium name="The Broad Institute Genomics Platform"/>
            <consortium name="The Broad Institute Genome Sequencing Center for Infectious Disease"/>
            <person name="Wu L."/>
            <person name="Ma J."/>
        </authorList>
    </citation>
    <scope>NUCLEOTIDE SEQUENCE [LARGE SCALE GENOMIC DNA]</scope>
    <source>
        <strain evidence="11">TISTR 2241</strain>
    </source>
</reference>
<feature type="binding site" evidence="9">
    <location>
        <position position="237"/>
    </location>
    <ligand>
        <name>Mn(2+)</name>
        <dbReference type="ChEBI" id="CHEBI:29035"/>
    </ligand>
</feature>
<accession>A0ABW5PLW7</accession>
<keyword evidence="2 9" id="KW-0479">Metal-binding</keyword>
<dbReference type="InterPro" id="IPR042211">
    <property type="entry name" value="CRISPR-assoc_Cas1_N"/>
</dbReference>
<evidence type="ECO:0000256" key="4">
    <source>
        <dbReference type="ARBA" id="ARBA00022801"/>
    </source>
</evidence>
<comment type="function">
    <text evidence="9">CRISPR (clustered regularly interspaced short palindromic repeat), is an adaptive immune system that provides protection against mobile genetic elements (viruses, transposable elements and conjugative plasmids). CRISPR clusters contain spacers, sequences complementary to antecedent mobile elements, and target invading nucleic acids. CRISPR clusters are transcribed and processed into CRISPR RNA (crRNA). Acts as a dsDNA endonuclease. Involved in the integration of spacer DNA into the CRISPR cassette.</text>
</comment>
<feature type="binding site" evidence="9">
    <location>
        <position position="222"/>
    </location>
    <ligand>
        <name>Mn(2+)</name>
        <dbReference type="ChEBI" id="CHEBI:29035"/>
    </ligand>
</feature>
<keyword evidence="5 9" id="KW-0460">Magnesium</keyword>
<keyword evidence="8 9" id="KW-0464">Manganese</keyword>
<dbReference type="Gene3D" id="1.20.120.920">
    <property type="entry name" value="CRISPR-associated endonuclease Cas1, C-terminal domain"/>
    <property type="match status" value="1"/>
</dbReference>
<dbReference type="HAMAP" id="MF_01470">
    <property type="entry name" value="Cas1"/>
    <property type="match status" value="1"/>
</dbReference>
<keyword evidence="11" id="KW-1185">Reference proteome</keyword>
<evidence type="ECO:0000256" key="2">
    <source>
        <dbReference type="ARBA" id="ARBA00022723"/>
    </source>
</evidence>
<dbReference type="InterPro" id="IPR019858">
    <property type="entry name" value="CRISPR-assoc_Cas1_HMARI/TNEAP"/>
</dbReference>
<proteinExistence type="inferred from homology"/>
<dbReference type="EMBL" id="JBHUMR010000006">
    <property type="protein sequence ID" value="MFD2616041.1"/>
    <property type="molecule type" value="Genomic_DNA"/>
</dbReference>
<dbReference type="InterPro" id="IPR042206">
    <property type="entry name" value="CRISPR-assoc_Cas1_C"/>
</dbReference>
<dbReference type="RefSeq" id="WP_141190711.1">
    <property type="nucleotide sequence ID" value="NZ_JBHUMR010000006.1"/>
</dbReference>
<dbReference type="PANTHER" id="PTHR43219">
    <property type="entry name" value="CRISPR-ASSOCIATED ENDONUCLEASE CAS1"/>
    <property type="match status" value="1"/>
</dbReference>
<dbReference type="PANTHER" id="PTHR43219:SF1">
    <property type="entry name" value="CRISPR-ASSOCIATED ENDONUCLEASE CAS1"/>
    <property type="match status" value="1"/>
</dbReference>
<evidence type="ECO:0000313" key="11">
    <source>
        <dbReference type="Proteomes" id="UP001597458"/>
    </source>
</evidence>
<feature type="binding site" evidence="9">
    <location>
        <position position="157"/>
    </location>
    <ligand>
        <name>Mn(2+)</name>
        <dbReference type="ChEBI" id="CHEBI:29035"/>
    </ligand>
</feature>
<dbReference type="Proteomes" id="UP001597458">
    <property type="component" value="Unassembled WGS sequence"/>
</dbReference>
<keyword evidence="3 9" id="KW-0255">Endonuclease</keyword>
<evidence type="ECO:0000256" key="3">
    <source>
        <dbReference type="ARBA" id="ARBA00022759"/>
    </source>
</evidence>
<dbReference type="CDD" id="cd09722">
    <property type="entry name" value="Cas1_I-B"/>
    <property type="match status" value="1"/>
</dbReference>
<protein>
    <recommendedName>
        <fullName evidence="9">CRISPR-associated endonuclease Cas1</fullName>
        <ecNumber evidence="9">3.1.-.-</ecNumber>
    </recommendedName>
</protein>
<evidence type="ECO:0000256" key="7">
    <source>
        <dbReference type="ARBA" id="ARBA00023125"/>
    </source>
</evidence>
<evidence type="ECO:0000256" key="6">
    <source>
        <dbReference type="ARBA" id="ARBA00023118"/>
    </source>
</evidence>
<comment type="cofactor">
    <cofactor evidence="9">
        <name>Mg(2+)</name>
        <dbReference type="ChEBI" id="CHEBI:18420"/>
    </cofactor>
    <cofactor evidence="9">
        <name>Mn(2+)</name>
        <dbReference type="ChEBI" id="CHEBI:29035"/>
    </cofactor>
</comment>
<comment type="similarity">
    <text evidence="9">Belongs to the CRISPR-associated endonuclease Cas1 family.</text>
</comment>
<name>A0ABW5PLW7_9BACI</name>